<proteinExistence type="predicted"/>
<protein>
    <submittedName>
        <fullName evidence="5">ABC transporter ATP-binding protein</fullName>
    </submittedName>
</protein>
<evidence type="ECO:0000256" key="2">
    <source>
        <dbReference type="ARBA" id="ARBA00022741"/>
    </source>
</evidence>
<dbReference type="Pfam" id="PF00005">
    <property type="entry name" value="ABC_tran"/>
    <property type="match status" value="1"/>
</dbReference>
<name>A0ABW7CAZ9_9CYAN</name>
<dbReference type="SUPFAM" id="SSF52540">
    <property type="entry name" value="P-loop containing nucleoside triphosphate hydrolases"/>
    <property type="match status" value="1"/>
</dbReference>
<keyword evidence="6" id="KW-1185">Reference proteome</keyword>
<evidence type="ECO:0000259" key="4">
    <source>
        <dbReference type="PROSITE" id="PS50893"/>
    </source>
</evidence>
<dbReference type="InterPro" id="IPR003439">
    <property type="entry name" value="ABC_transporter-like_ATP-bd"/>
</dbReference>
<organism evidence="5 6">
    <name type="scientific">Limnothrix redekei LRLZ20PSL1</name>
    <dbReference type="NCBI Taxonomy" id="3112953"/>
    <lineage>
        <taxon>Bacteria</taxon>
        <taxon>Bacillati</taxon>
        <taxon>Cyanobacteriota</taxon>
        <taxon>Cyanophyceae</taxon>
        <taxon>Pseudanabaenales</taxon>
        <taxon>Pseudanabaenaceae</taxon>
        <taxon>Limnothrix</taxon>
    </lineage>
</organism>
<dbReference type="PROSITE" id="PS00211">
    <property type="entry name" value="ABC_TRANSPORTER_1"/>
    <property type="match status" value="1"/>
</dbReference>
<dbReference type="EMBL" id="JAZAQF010000059">
    <property type="protein sequence ID" value="MFG3818072.1"/>
    <property type="molecule type" value="Genomic_DNA"/>
</dbReference>
<evidence type="ECO:0000256" key="3">
    <source>
        <dbReference type="ARBA" id="ARBA00022840"/>
    </source>
</evidence>
<evidence type="ECO:0000313" key="6">
    <source>
        <dbReference type="Proteomes" id="UP001604335"/>
    </source>
</evidence>
<accession>A0ABW7CAZ9</accession>
<keyword evidence="1" id="KW-0813">Transport</keyword>
<dbReference type="PANTHER" id="PTHR43514:SF1">
    <property type="entry name" value="SULFATE_THIOSULFATE IMPORT ATP-BINDING PROTEIN CYSA"/>
    <property type="match status" value="1"/>
</dbReference>
<dbReference type="Proteomes" id="UP001604335">
    <property type="component" value="Unassembled WGS sequence"/>
</dbReference>
<reference evidence="6" key="1">
    <citation type="journal article" date="2024" name="Algal Res.">
        <title>Biochemical, toxicological and genomic investigation of a high-biomass producing Limnothrix strain isolated from Italian shallow drinking water reservoir.</title>
        <authorList>
            <person name="Simonazzi M."/>
            <person name="Shishido T.K."/>
            <person name="Delbaje E."/>
            <person name="Wahlsten M."/>
            <person name="Fewer D.P."/>
            <person name="Sivonen K."/>
            <person name="Pezzolesi L."/>
            <person name="Pistocchi R."/>
        </authorList>
    </citation>
    <scope>NUCLEOTIDE SEQUENCE [LARGE SCALE GENOMIC DNA]</scope>
    <source>
        <strain evidence="6">LRLZ20PSL1</strain>
    </source>
</reference>
<dbReference type="InterPro" id="IPR050334">
    <property type="entry name" value="Molybdenum_import_ModC"/>
</dbReference>
<dbReference type="InterPro" id="IPR015856">
    <property type="entry name" value="ABC_transpr_CbiO/EcfA_su"/>
</dbReference>
<evidence type="ECO:0000313" key="5">
    <source>
        <dbReference type="EMBL" id="MFG3818072.1"/>
    </source>
</evidence>
<feature type="domain" description="ABC transporter" evidence="4">
    <location>
        <begin position="45"/>
        <end position="265"/>
    </location>
</feature>
<dbReference type="Gene3D" id="3.40.50.300">
    <property type="entry name" value="P-loop containing nucleotide triphosphate hydrolases"/>
    <property type="match status" value="1"/>
</dbReference>
<keyword evidence="2" id="KW-0547">Nucleotide-binding</keyword>
<keyword evidence="3 5" id="KW-0067">ATP-binding</keyword>
<gene>
    <name evidence="5" type="ORF">VPK24_10535</name>
</gene>
<dbReference type="SMART" id="SM00382">
    <property type="entry name" value="AAA"/>
    <property type="match status" value="1"/>
</dbReference>
<dbReference type="InterPro" id="IPR027417">
    <property type="entry name" value="P-loop_NTPase"/>
</dbReference>
<evidence type="ECO:0000256" key="1">
    <source>
        <dbReference type="ARBA" id="ARBA00022448"/>
    </source>
</evidence>
<comment type="caution">
    <text evidence="5">The sequence shown here is derived from an EMBL/GenBank/DDBJ whole genome shotgun (WGS) entry which is preliminary data.</text>
</comment>
<dbReference type="GO" id="GO:0005524">
    <property type="term" value="F:ATP binding"/>
    <property type="evidence" value="ECO:0007669"/>
    <property type="project" value="UniProtKB-KW"/>
</dbReference>
<dbReference type="PROSITE" id="PS50893">
    <property type="entry name" value="ABC_TRANSPORTER_2"/>
    <property type="match status" value="1"/>
</dbReference>
<dbReference type="InterPro" id="IPR003593">
    <property type="entry name" value="AAA+_ATPase"/>
</dbReference>
<dbReference type="CDD" id="cd03225">
    <property type="entry name" value="ABC_cobalt_CbiO_domain1"/>
    <property type="match status" value="1"/>
</dbReference>
<sequence>MIGSVLRTVQHLYRALLRTIAPMQGQPKPDERGLFPNDRATEPAIAVRQVSFQWATDKPVLKNCSLSVPAGEFWMLLGTNGSGKSTLMQLLAGLNQPSAGEVLLRRPVGFVFQNPDRQLVMPTVGADVAFGLAEENLSAIETRDRIRNALAELNILDLERRPIYALSGGQKQRVAIAGAIATRCEVLLLDEPTALLDPDSQLDLVRCVRQLVDDRGITALWVTHRLEELDYCDGAFLLENGRVVAAGKPAAMRDRLLTGKQTNRHP</sequence>
<dbReference type="InterPro" id="IPR017871">
    <property type="entry name" value="ABC_transporter-like_CS"/>
</dbReference>
<dbReference type="PANTHER" id="PTHR43514">
    <property type="entry name" value="ABC TRANSPORTER I FAMILY MEMBER 10"/>
    <property type="match status" value="1"/>
</dbReference>